<dbReference type="InterPro" id="IPR038078">
    <property type="entry name" value="PhoU-like_sf"/>
</dbReference>
<evidence type="ECO:0000313" key="2">
    <source>
        <dbReference type="Proteomes" id="UP000273119"/>
    </source>
</evidence>
<evidence type="ECO:0008006" key="3">
    <source>
        <dbReference type="Google" id="ProtNLM"/>
    </source>
</evidence>
<keyword evidence="2" id="KW-1185">Reference proteome</keyword>
<gene>
    <name evidence="1" type="ORF">DWQ67_12540</name>
</gene>
<reference evidence="1 2" key="1">
    <citation type="submission" date="2018-07" db="EMBL/GenBank/DDBJ databases">
        <title>Arthrobacter sp. nov., isolated from raw cow's milk with high bacterial count.</title>
        <authorList>
            <person name="Hahne J."/>
            <person name="Isele D."/>
            <person name="Lipski A."/>
        </authorList>
    </citation>
    <scope>NUCLEOTIDE SEQUENCE [LARGE SCALE GENOMIC DNA]</scope>
    <source>
        <strain evidence="1 2">JZ R-183</strain>
    </source>
</reference>
<evidence type="ECO:0000313" key="1">
    <source>
        <dbReference type="EMBL" id="RKW69611.1"/>
    </source>
</evidence>
<dbReference type="RefSeq" id="WP_121485941.1">
    <property type="nucleotide sequence ID" value="NZ_QQXL01000008.1"/>
</dbReference>
<sequence>MSLRLFPSETRSLDLLTSLADVLRETLAADSELLATDEDGERSLLTQLEHLEIKASDLHYALLTHLRTSFVNPLPREDLYAFSRLLHSAVSAVAGAGPLLQLAGASRSDRVPELLEILGRQADLSRIALAGLGKLESLEDTWLDLLRLASRARRTQQAWLLELADIQKISTVVRQEVLAKDLDRAAEALLGFADHLGHVLVKES</sequence>
<dbReference type="EMBL" id="QQXL01000008">
    <property type="protein sequence ID" value="RKW69611.1"/>
    <property type="molecule type" value="Genomic_DNA"/>
</dbReference>
<accession>A0A496PGK7</accession>
<dbReference type="Proteomes" id="UP000273119">
    <property type="component" value="Unassembled WGS sequence"/>
</dbReference>
<name>A0A496PGK7_9MICC</name>
<dbReference type="Gene3D" id="1.20.58.220">
    <property type="entry name" value="Phosphate transport system protein phou homolog 2, domain 2"/>
    <property type="match status" value="1"/>
</dbReference>
<organism evidence="1 2">
    <name type="scientific">Galactobacter caseinivorans</name>
    <dbReference type="NCBI Taxonomy" id="2676123"/>
    <lineage>
        <taxon>Bacteria</taxon>
        <taxon>Bacillati</taxon>
        <taxon>Actinomycetota</taxon>
        <taxon>Actinomycetes</taxon>
        <taxon>Micrococcales</taxon>
        <taxon>Micrococcaceae</taxon>
        <taxon>Galactobacter</taxon>
    </lineage>
</organism>
<proteinExistence type="predicted"/>
<comment type="caution">
    <text evidence="1">The sequence shown here is derived from an EMBL/GenBank/DDBJ whole genome shotgun (WGS) entry which is preliminary data.</text>
</comment>
<protein>
    <recommendedName>
        <fullName evidence="3">Nuclease PIN</fullName>
    </recommendedName>
</protein>
<dbReference type="AlphaFoldDB" id="A0A496PGK7"/>